<organism evidence="2 3">
    <name type="scientific">Arthrospiribacter ruber</name>
    <dbReference type="NCBI Taxonomy" id="2487934"/>
    <lineage>
        <taxon>Bacteria</taxon>
        <taxon>Pseudomonadati</taxon>
        <taxon>Bacteroidota</taxon>
        <taxon>Cytophagia</taxon>
        <taxon>Cytophagales</taxon>
        <taxon>Cyclobacteriaceae</taxon>
        <taxon>Arthrospiribacter</taxon>
    </lineage>
</organism>
<evidence type="ECO:0000313" key="2">
    <source>
        <dbReference type="EMBL" id="MBW3467215.1"/>
    </source>
</evidence>
<proteinExistence type="predicted"/>
<dbReference type="Proteomes" id="UP000727490">
    <property type="component" value="Unassembled WGS sequence"/>
</dbReference>
<feature type="chain" id="PRO_5036888932" description="Outer membrane protein beta-barrel domain-containing protein" evidence="1">
    <location>
        <begin position="21"/>
        <end position="126"/>
    </location>
</feature>
<dbReference type="EMBL" id="RPHB01000002">
    <property type="protein sequence ID" value="MBW3467215.1"/>
    <property type="molecule type" value="Genomic_DNA"/>
</dbReference>
<evidence type="ECO:0000313" key="3">
    <source>
        <dbReference type="Proteomes" id="UP000727490"/>
    </source>
</evidence>
<evidence type="ECO:0008006" key="4">
    <source>
        <dbReference type="Google" id="ProtNLM"/>
    </source>
</evidence>
<dbReference type="AlphaFoldDB" id="A0A951MCS1"/>
<comment type="caution">
    <text evidence="2">The sequence shown here is derived from an EMBL/GenBank/DDBJ whole genome shotgun (WGS) entry which is preliminary data.</text>
</comment>
<dbReference type="RefSeq" id="WP_219287462.1">
    <property type="nucleotide sequence ID" value="NZ_RPHB01000002.1"/>
</dbReference>
<keyword evidence="1" id="KW-0732">Signal</keyword>
<evidence type="ECO:0000256" key="1">
    <source>
        <dbReference type="SAM" id="SignalP"/>
    </source>
</evidence>
<feature type="signal peptide" evidence="1">
    <location>
        <begin position="1"/>
        <end position="20"/>
    </location>
</feature>
<protein>
    <recommendedName>
        <fullName evidence="4">Outer membrane protein beta-barrel domain-containing protein</fullName>
    </recommendedName>
</protein>
<accession>A0A951MCS1</accession>
<reference evidence="2 3" key="1">
    <citation type="journal article" date="2020" name="Syst. Appl. Microbiol.">
        <title>Arthrospiribacter ruber gen. nov., sp. nov., a novel bacterium isolated from Arthrospira cultures.</title>
        <authorList>
            <person name="Waleron M."/>
            <person name="Misztak A."/>
            <person name="Waleron M.M."/>
            <person name="Furmaniak M."/>
            <person name="Mrozik A."/>
            <person name="Waleron K."/>
        </authorList>
    </citation>
    <scope>NUCLEOTIDE SEQUENCE [LARGE SCALE GENOMIC DNA]</scope>
    <source>
        <strain evidence="2 3">DPMB0001</strain>
    </source>
</reference>
<name>A0A951MCS1_9BACT</name>
<keyword evidence="3" id="KW-1185">Reference proteome</keyword>
<sequence>MKNLICLCLIIIATYTPLFAQEEEEKKPNNSWDIGLEGMAGFSVGPKVVAFNVGGPSLLLRLNDKFKIGVGAIPSFFYLEGRPTARLGVGPRIDYGNFAFFAPFFHRDITDEWLWSVGLGYKFHRR</sequence>
<gene>
    <name evidence="2" type="ORF">EGN73_05245</name>
</gene>